<dbReference type="Pfam" id="PF12796">
    <property type="entry name" value="Ank_2"/>
    <property type="match status" value="1"/>
</dbReference>
<sequence length="265" mass="29495">MLEQPERAGDLQQNVSPSLQPNHDQYMSSSNSDSEESINGLASTGDVQSNVSPSLRPNHNKYMSSSSSDSEESINGLASNLGESAHQSPLSEAQTAEEKFWTGERLNYYRPLHIAAQRGDWKSARSFIEQDPNALTAQITAAGRTVLHVAAYCWQWKFILKLLDLTSPESILVRTQSGHTILHFVAQGGSLKTAKALVQKNADLLQMANNDGELPLFHSISIESKELVWYLSLLTRVDSPVFPFYRPELLDILRRLIKSGYHGKK</sequence>
<dbReference type="InterPro" id="IPR002110">
    <property type="entry name" value="Ankyrin_rpt"/>
</dbReference>
<dbReference type="PROSITE" id="PS50088">
    <property type="entry name" value="ANK_REPEAT"/>
    <property type="match status" value="1"/>
</dbReference>
<evidence type="ECO:0000256" key="1">
    <source>
        <dbReference type="PROSITE-ProRule" id="PRU00023"/>
    </source>
</evidence>
<feature type="compositionally biased region" description="Polar residues" evidence="2">
    <location>
        <begin position="40"/>
        <end position="63"/>
    </location>
</feature>
<feature type="compositionally biased region" description="Polar residues" evidence="2">
    <location>
        <begin position="11"/>
        <end position="27"/>
    </location>
</feature>
<evidence type="ECO:0000256" key="2">
    <source>
        <dbReference type="SAM" id="MobiDB-lite"/>
    </source>
</evidence>
<keyword evidence="4" id="KW-1185">Reference proteome</keyword>
<protein>
    <submittedName>
        <fullName evidence="3">Uncharacterized protein</fullName>
    </submittedName>
</protein>
<evidence type="ECO:0000313" key="3">
    <source>
        <dbReference type="EMBL" id="KAK3220227.1"/>
    </source>
</evidence>
<dbReference type="PANTHER" id="PTHR47303:SF1">
    <property type="entry name" value="NF-KAPPA-B INHIBITOR BETA"/>
    <property type="match status" value="1"/>
</dbReference>
<dbReference type="SUPFAM" id="SSF48403">
    <property type="entry name" value="Ankyrin repeat"/>
    <property type="match status" value="1"/>
</dbReference>
<dbReference type="SMART" id="SM00248">
    <property type="entry name" value="ANK"/>
    <property type="match status" value="3"/>
</dbReference>
<dbReference type="EMBL" id="JANJYJ010000004">
    <property type="protein sequence ID" value="KAK3220227.1"/>
    <property type="molecule type" value="Genomic_DNA"/>
</dbReference>
<accession>A0AAE0AMJ0</accession>
<proteinExistence type="predicted"/>
<gene>
    <name evidence="3" type="ORF">Dsin_014197</name>
</gene>
<evidence type="ECO:0000313" key="4">
    <source>
        <dbReference type="Proteomes" id="UP001281410"/>
    </source>
</evidence>
<dbReference type="PANTHER" id="PTHR47303">
    <property type="match status" value="1"/>
</dbReference>
<organism evidence="3 4">
    <name type="scientific">Dipteronia sinensis</name>
    <dbReference type="NCBI Taxonomy" id="43782"/>
    <lineage>
        <taxon>Eukaryota</taxon>
        <taxon>Viridiplantae</taxon>
        <taxon>Streptophyta</taxon>
        <taxon>Embryophyta</taxon>
        <taxon>Tracheophyta</taxon>
        <taxon>Spermatophyta</taxon>
        <taxon>Magnoliopsida</taxon>
        <taxon>eudicotyledons</taxon>
        <taxon>Gunneridae</taxon>
        <taxon>Pentapetalae</taxon>
        <taxon>rosids</taxon>
        <taxon>malvids</taxon>
        <taxon>Sapindales</taxon>
        <taxon>Sapindaceae</taxon>
        <taxon>Hippocastanoideae</taxon>
        <taxon>Acereae</taxon>
        <taxon>Dipteronia</taxon>
    </lineage>
</organism>
<comment type="caution">
    <text evidence="3">The sequence shown here is derived from an EMBL/GenBank/DDBJ whole genome shotgun (WGS) entry which is preliminary data.</text>
</comment>
<name>A0AAE0AMJ0_9ROSI</name>
<dbReference type="AlphaFoldDB" id="A0AAE0AMJ0"/>
<reference evidence="3" key="1">
    <citation type="journal article" date="2023" name="Plant J.">
        <title>Genome sequences and population genomics provide insights into the demographic history, inbreeding, and mutation load of two 'living fossil' tree species of Dipteronia.</title>
        <authorList>
            <person name="Feng Y."/>
            <person name="Comes H.P."/>
            <person name="Chen J."/>
            <person name="Zhu S."/>
            <person name="Lu R."/>
            <person name="Zhang X."/>
            <person name="Li P."/>
            <person name="Qiu J."/>
            <person name="Olsen K.M."/>
            <person name="Qiu Y."/>
        </authorList>
    </citation>
    <scope>NUCLEOTIDE SEQUENCE</scope>
    <source>
        <strain evidence="3">NBL</strain>
    </source>
</reference>
<dbReference type="InterPro" id="IPR036770">
    <property type="entry name" value="Ankyrin_rpt-contain_sf"/>
</dbReference>
<dbReference type="Gene3D" id="1.25.40.20">
    <property type="entry name" value="Ankyrin repeat-containing domain"/>
    <property type="match status" value="2"/>
</dbReference>
<feature type="region of interest" description="Disordered" evidence="2">
    <location>
        <begin position="1"/>
        <end position="75"/>
    </location>
</feature>
<keyword evidence="1" id="KW-0040">ANK repeat</keyword>
<dbReference type="PROSITE" id="PS50297">
    <property type="entry name" value="ANK_REP_REGION"/>
    <property type="match status" value="1"/>
</dbReference>
<dbReference type="Proteomes" id="UP001281410">
    <property type="component" value="Unassembled WGS sequence"/>
</dbReference>
<feature type="repeat" description="ANK" evidence="1">
    <location>
        <begin position="177"/>
        <end position="209"/>
    </location>
</feature>